<sequence length="171" mass="18426">MLSDLLHCAQDDARLLIDRDGGLEGPRGQAARIALYLFDRDAGVALLRVTVYACLLFPNEQAVVLLARGQANRVFADSDHQRLVAHLVGADAGATARDQATRLALRLGEAERDQRIDDVDRSARDRDAGQRRAAGTFLERAARGLSRVLGSGATAAHRPPPAARSRPAADR</sequence>
<protein>
    <submittedName>
        <fullName evidence="2">Uncharacterized protein</fullName>
    </submittedName>
</protein>
<dbReference type="STRING" id="2018661.A0A2A2M3T7"/>
<comment type="caution">
    <text evidence="2">The sequence shown here is derived from an EMBL/GenBank/DDBJ whole genome shotgun (WGS) entry which is preliminary data.</text>
</comment>
<feature type="compositionally biased region" description="Basic and acidic residues" evidence="1">
    <location>
        <begin position="118"/>
        <end position="130"/>
    </location>
</feature>
<organism evidence="2 3">
    <name type="scientific">Diploscapter pachys</name>
    <dbReference type="NCBI Taxonomy" id="2018661"/>
    <lineage>
        <taxon>Eukaryota</taxon>
        <taxon>Metazoa</taxon>
        <taxon>Ecdysozoa</taxon>
        <taxon>Nematoda</taxon>
        <taxon>Chromadorea</taxon>
        <taxon>Rhabditida</taxon>
        <taxon>Rhabditina</taxon>
        <taxon>Rhabditomorpha</taxon>
        <taxon>Rhabditoidea</taxon>
        <taxon>Rhabditidae</taxon>
        <taxon>Diploscapter</taxon>
    </lineage>
</organism>
<dbReference type="Proteomes" id="UP000218231">
    <property type="component" value="Unassembled WGS sequence"/>
</dbReference>
<proteinExistence type="predicted"/>
<gene>
    <name evidence="2" type="ORF">WR25_09694</name>
</gene>
<feature type="region of interest" description="Disordered" evidence="1">
    <location>
        <begin position="118"/>
        <end position="171"/>
    </location>
</feature>
<evidence type="ECO:0000313" key="3">
    <source>
        <dbReference type="Proteomes" id="UP000218231"/>
    </source>
</evidence>
<keyword evidence="3" id="KW-1185">Reference proteome</keyword>
<dbReference type="EMBL" id="LIAE01005695">
    <property type="protein sequence ID" value="PAV93134.1"/>
    <property type="molecule type" value="Genomic_DNA"/>
</dbReference>
<name>A0A2A2M3T7_9BILA</name>
<evidence type="ECO:0000256" key="1">
    <source>
        <dbReference type="SAM" id="MobiDB-lite"/>
    </source>
</evidence>
<accession>A0A2A2M3T7</accession>
<reference evidence="2 3" key="1">
    <citation type="journal article" date="2017" name="Curr. Biol.">
        <title>Genome architecture and evolution of a unichromosomal asexual nematode.</title>
        <authorList>
            <person name="Fradin H."/>
            <person name="Zegar C."/>
            <person name="Gutwein M."/>
            <person name="Lucas J."/>
            <person name="Kovtun M."/>
            <person name="Corcoran D."/>
            <person name="Baugh L.R."/>
            <person name="Kiontke K."/>
            <person name="Gunsalus K."/>
            <person name="Fitch D.H."/>
            <person name="Piano F."/>
        </authorList>
    </citation>
    <scope>NUCLEOTIDE SEQUENCE [LARGE SCALE GENOMIC DNA]</scope>
    <source>
        <strain evidence="2">PF1309</strain>
    </source>
</reference>
<evidence type="ECO:0000313" key="2">
    <source>
        <dbReference type="EMBL" id="PAV93134.1"/>
    </source>
</evidence>
<dbReference type="AlphaFoldDB" id="A0A2A2M3T7"/>